<dbReference type="CDD" id="cd00093">
    <property type="entry name" value="HTH_XRE"/>
    <property type="match status" value="1"/>
</dbReference>
<proteinExistence type="predicted"/>
<keyword evidence="3" id="KW-0804">Transcription</keyword>
<dbReference type="Pfam" id="PF01381">
    <property type="entry name" value="HTH_3"/>
    <property type="match status" value="1"/>
</dbReference>
<dbReference type="GO" id="GO:0005829">
    <property type="term" value="C:cytosol"/>
    <property type="evidence" value="ECO:0007669"/>
    <property type="project" value="TreeGrafter"/>
</dbReference>
<feature type="domain" description="HTH cro/C1-type" evidence="4">
    <location>
        <begin position="11"/>
        <end position="65"/>
    </location>
</feature>
<dbReference type="InterPro" id="IPR010982">
    <property type="entry name" value="Lambda_DNA-bd_dom_sf"/>
</dbReference>
<accession>A0AB39XDY3</accession>
<keyword evidence="2" id="KW-0238">DNA-binding</keyword>
<dbReference type="RefSeq" id="WP_369720170.1">
    <property type="nucleotide sequence ID" value="NZ_CP165734.1"/>
</dbReference>
<dbReference type="PROSITE" id="PS50943">
    <property type="entry name" value="HTH_CROC1"/>
    <property type="match status" value="1"/>
</dbReference>
<gene>
    <name evidence="5" type="ORF">AB8Z38_23580</name>
</gene>
<reference evidence="5" key="1">
    <citation type="submission" date="2024-08" db="EMBL/GenBank/DDBJ databases">
        <authorList>
            <person name="Chaddad Z."/>
            <person name="Lamrabet M."/>
            <person name="Bouhnik O."/>
            <person name="Alami S."/>
            <person name="Wipf D."/>
            <person name="Courty P.E."/>
            <person name="Missbah El Idrissi M."/>
        </authorList>
    </citation>
    <scope>NUCLEOTIDE SEQUENCE</scope>
    <source>
        <strain evidence="5">LLZ17</strain>
    </source>
</reference>
<dbReference type="Gene3D" id="1.10.260.40">
    <property type="entry name" value="lambda repressor-like DNA-binding domains"/>
    <property type="match status" value="1"/>
</dbReference>
<dbReference type="AlphaFoldDB" id="A0AB39XDY3"/>
<sequence>MDLRQLFATNLRRLRHSRGISQEQLANDAGIDRAYVSRVERAVTYVGLEIIGKLSAILDVEPAEFFQKPAKRATKRRSTE</sequence>
<evidence type="ECO:0000256" key="1">
    <source>
        <dbReference type="ARBA" id="ARBA00023015"/>
    </source>
</evidence>
<dbReference type="PANTHER" id="PTHR46797">
    <property type="entry name" value="HTH-TYPE TRANSCRIPTIONAL REGULATOR"/>
    <property type="match status" value="1"/>
</dbReference>
<evidence type="ECO:0000259" key="4">
    <source>
        <dbReference type="PROSITE" id="PS50943"/>
    </source>
</evidence>
<dbReference type="InterPro" id="IPR050807">
    <property type="entry name" value="TransReg_Diox_bact_type"/>
</dbReference>
<dbReference type="PANTHER" id="PTHR46797:SF23">
    <property type="entry name" value="HTH-TYPE TRANSCRIPTIONAL REGULATOR SUTR"/>
    <property type="match status" value="1"/>
</dbReference>
<dbReference type="GO" id="GO:0003677">
    <property type="term" value="F:DNA binding"/>
    <property type="evidence" value="ECO:0007669"/>
    <property type="project" value="UniProtKB-KW"/>
</dbReference>
<dbReference type="SMART" id="SM00530">
    <property type="entry name" value="HTH_XRE"/>
    <property type="match status" value="1"/>
</dbReference>
<evidence type="ECO:0000256" key="3">
    <source>
        <dbReference type="ARBA" id="ARBA00023163"/>
    </source>
</evidence>
<name>A0AB39XDY3_9BRAD</name>
<organism evidence="5">
    <name type="scientific">Bradyrhizobium sp. LLZ17</name>
    <dbReference type="NCBI Taxonomy" id="3239388"/>
    <lineage>
        <taxon>Bacteria</taxon>
        <taxon>Pseudomonadati</taxon>
        <taxon>Pseudomonadota</taxon>
        <taxon>Alphaproteobacteria</taxon>
        <taxon>Hyphomicrobiales</taxon>
        <taxon>Nitrobacteraceae</taxon>
        <taxon>Bradyrhizobium</taxon>
    </lineage>
</organism>
<dbReference type="GO" id="GO:0003700">
    <property type="term" value="F:DNA-binding transcription factor activity"/>
    <property type="evidence" value="ECO:0007669"/>
    <property type="project" value="TreeGrafter"/>
</dbReference>
<keyword evidence="1" id="KW-0805">Transcription regulation</keyword>
<evidence type="ECO:0000256" key="2">
    <source>
        <dbReference type="ARBA" id="ARBA00023125"/>
    </source>
</evidence>
<protein>
    <submittedName>
        <fullName evidence="5">Helix-turn-helix domain-containing protein</fullName>
    </submittedName>
</protein>
<dbReference type="EMBL" id="CP165734">
    <property type="protein sequence ID" value="XDV55724.1"/>
    <property type="molecule type" value="Genomic_DNA"/>
</dbReference>
<dbReference type="SUPFAM" id="SSF47413">
    <property type="entry name" value="lambda repressor-like DNA-binding domains"/>
    <property type="match status" value="1"/>
</dbReference>
<evidence type="ECO:0000313" key="5">
    <source>
        <dbReference type="EMBL" id="XDV55724.1"/>
    </source>
</evidence>
<dbReference type="InterPro" id="IPR001387">
    <property type="entry name" value="Cro/C1-type_HTH"/>
</dbReference>